<dbReference type="AlphaFoldDB" id="A0ABC9D7F0"/>
<dbReference type="PANTHER" id="PTHR12428">
    <property type="entry name" value="OXA1"/>
    <property type="match status" value="1"/>
</dbReference>
<evidence type="ECO:0000256" key="1">
    <source>
        <dbReference type="ARBA" id="ARBA00004141"/>
    </source>
</evidence>
<dbReference type="InterPro" id="IPR001708">
    <property type="entry name" value="YidC/ALB3/OXA1/COX18"/>
</dbReference>
<dbReference type="PANTHER" id="PTHR12428:SF68">
    <property type="match status" value="1"/>
</dbReference>
<protein>
    <submittedName>
        <fullName evidence="8">Uncharacterized protein</fullName>
    </submittedName>
</protein>
<keyword evidence="5 7" id="KW-0472">Membrane</keyword>
<reference evidence="8" key="1">
    <citation type="submission" date="2024-10" db="EMBL/GenBank/DDBJ databases">
        <authorList>
            <person name="Ryan C."/>
        </authorList>
    </citation>
    <scope>NUCLEOTIDE SEQUENCE [LARGE SCALE GENOMIC DNA]</scope>
</reference>
<feature type="transmembrane region" description="Helical" evidence="7">
    <location>
        <begin position="260"/>
        <end position="276"/>
    </location>
</feature>
<dbReference type="Proteomes" id="UP001497457">
    <property type="component" value="Chromosome 31b"/>
</dbReference>
<feature type="transmembrane region" description="Helical" evidence="7">
    <location>
        <begin position="213"/>
        <end position="234"/>
    </location>
</feature>
<evidence type="ECO:0000256" key="6">
    <source>
        <dbReference type="SAM" id="MobiDB-lite"/>
    </source>
</evidence>
<evidence type="ECO:0000256" key="5">
    <source>
        <dbReference type="ARBA" id="ARBA00023136"/>
    </source>
</evidence>
<evidence type="ECO:0000256" key="2">
    <source>
        <dbReference type="ARBA" id="ARBA00010583"/>
    </source>
</evidence>
<keyword evidence="9" id="KW-1185">Reference proteome</keyword>
<evidence type="ECO:0000256" key="4">
    <source>
        <dbReference type="ARBA" id="ARBA00022989"/>
    </source>
</evidence>
<feature type="region of interest" description="Disordered" evidence="6">
    <location>
        <begin position="345"/>
        <end position="397"/>
    </location>
</feature>
<feature type="compositionally biased region" description="Basic and acidic residues" evidence="6">
    <location>
        <begin position="362"/>
        <end position="378"/>
    </location>
</feature>
<sequence length="397" mass="43502">MTRRPVGSRPPATRADVHYHFTLHQYTALLPPRRHSRPVPTAPPWRSPRPLFRSPHFPLPQSSRTAAQTLALFPFGVHLVGAGASRRGFSSLPPYQVPDAGAALTDADVAPAVPASIPSEVAWIAQDSSPSVAAVQHLIDAVHSFTGLNWWLSIAVSTVLLRSALFALTFSVRKQIAVLPQEFSAFLKLLKSANDEKSVQVAEDRAISLLKSIGPLAFIAILQPYTFMSLYFAISNMVQKLPSLKEGGAFWFTDLTTPDALYIFPAMVSLSFLLRLEFVLHNLKTKRPLKTDVLKALLVLTFPIAAIFPKAICCYFITWSFASLAQMIVLNQPAVKKLLLNKSNDPASEGPTGLTSEGSPRSADEIEQPHPSERREASDSSVDQVSDKTDKKSEKNS</sequence>
<keyword evidence="3 7" id="KW-0812">Transmembrane</keyword>
<gene>
    <name evidence="8" type="ORF">URODEC1_LOCUS82399</name>
</gene>
<evidence type="ECO:0000313" key="8">
    <source>
        <dbReference type="EMBL" id="CAL5032714.1"/>
    </source>
</evidence>
<dbReference type="EMBL" id="OZ075141">
    <property type="protein sequence ID" value="CAL5032714.1"/>
    <property type="molecule type" value="Genomic_DNA"/>
</dbReference>
<name>A0ABC9D7F0_9POAL</name>
<evidence type="ECO:0000256" key="7">
    <source>
        <dbReference type="SAM" id="Phobius"/>
    </source>
</evidence>
<comment type="similarity">
    <text evidence="2">Belongs to the OXA1/ALB3/YidC (TC 2.A.9.2) family.</text>
</comment>
<proteinExistence type="inferred from homology"/>
<feature type="compositionally biased region" description="Basic and acidic residues" evidence="6">
    <location>
        <begin position="385"/>
        <end position="397"/>
    </location>
</feature>
<organism evidence="8 9">
    <name type="scientific">Urochloa decumbens</name>
    <dbReference type="NCBI Taxonomy" id="240449"/>
    <lineage>
        <taxon>Eukaryota</taxon>
        <taxon>Viridiplantae</taxon>
        <taxon>Streptophyta</taxon>
        <taxon>Embryophyta</taxon>
        <taxon>Tracheophyta</taxon>
        <taxon>Spermatophyta</taxon>
        <taxon>Magnoliopsida</taxon>
        <taxon>Liliopsida</taxon>
        <taxon>Poales</taxon>
        <taxon>Poaceae</taxon>
        <taxon>PACMAD clade</taxon>
        <taxon>Panicoideae</taxon>
        <taxon>Panicodae</taxon>
        <taxon>Paniceae</taxon>
        <taxon>Melinidinae</taxon>
        <taxon>Urochloa</taxon>
    </lineage>
</organism>
<dbReference type="CDD" id="cd20069">
    <property type="entry name" value="5TM_Oxa1-like"/>
    <property type="match status" value="1"/>
</dbReference>
<evidence type="ECO:0000256" key="3">
    <source>
        <dbReference type="ARBA" id="ARBA00022692"/>
    </source>
</evidence>
<dbReference type="GO" id="GO:0016020">
    <property type="term" value="C:membrane"/>
    <property type="evidence" value="ECO:0007669"/>
    <property type="project" value="UniProtKB-SubCell"/>
</dbReference>
<comment type="subcellular location">
    <subcellularLocation>
        <location evidence="1">Membrane</location>
        <topology evidence="1">Multi-pass membrane protein</topology>
    </subcellularLocation>
</comment>
<accession>A0ABC9D7F0</accession>
<feature type="transmembrane region" description="Helical" evidence="7">
    <location>
        <begin position="297"/>
        <end position="322"/>
    </location>
</feature>
<evidence type="ECO:0000313" key="9">
    <source>
        <dbReference type="Proteomes" id="UP001497457"/>
    </source>
</evidence>
<keyword evidence="4 7" id="KW-1133">Transmembrane helix</keyword>